<feature type="domain" description="Putative zinc-finger" evidence="2">
    <location>
        <begin position="4"/>
        <end position="38"/>
    </location>
</feature>
<reference evidence="3 4" key="1">
    <citation type="submission" date="2019-04" db="EMBL/GenBank/DDBJ databases">
        <authorList>
            <person name="Van Vliet M D."/>
        </authorList>
    </citation>
    <scope>NUCLEOTIDE SEQUENCE [LARGE SCALE GENOMIC DNA]</scope>
    <source>
        <strain evidence="3 4">F1</strain>
    </source>
</reference>
<evidence type="ECO:0000259" key="2">
    <source>
        <dbReference type="Pfam" id="PF13490"/>
    </source>
</evidence>
<dbReference type="InterPro" id="IPR041916">
    <property type="entry name" value="Anti_sigma_zinc_sf"/>
</dbReference>
<organism evidence="3 4">
    <name type="scientific">Pontiella desulfatans</name>
    <dbReference type="NCBI Taxonomy" id="2750659"/>
    <lineage>
        <taxon>Bacteria</taxon>
        <taxon>Pseudomonadati</taxon>
        <taxon>Kiritimatiellota</taxon>
        <taxon>Kiritimatiellia</taxon>
        <taxon>Kiritimatiellales</taxon>
        <taxon>Pontiellaceae</taxon>
        <taxon>Pontiella</taxon>
    </lineage>
</organism>
<keyword evidence="1" id="KW-0472">Membrane</keyword>
<feature type="transmembrane region" description="Helical" evidence="1">
    <location>
        <begin position="111"/>
        <end position="130"/>
    </location>
</feature>
<accession>A0A6C2UBU5</accession>
<dbReference type="Gene3D" id="1.10.10.1320">
    <property type="entry name" value="Anti-sigma factor, zinc-finger domain"/>
    <property type="match status" value="1"/>
</dbReference>
<proteinExistence type="predicted"/>
<feature type="transmembrane region" description="Helical" evidence="1">
    <location>
        <begin position="80"/>
        <end position="99"/>
    </location>
</feature>
<name>A0A6C2UBU5_PONDE</name>
<keyword evidence="4" id="KW-1185">Reference proteome</keyword>
<evidence type="ECO:0000313" key="4">
    <source>
        <dbReference type="Proteomes" id="UP000366872"/>
    </source>
</evidence>
<dbReference type="AlphaFoldDB" id="A0A6C2UBU5"/>
<dbReference type="Pfam" id="PF13490">
    <property type="entry name" value="zf-HC2"/>
    <property type="match status" value="1"/>
</dbReference>
<sequence length="145" mass="16813">MDRCEEFHPLIVGLLDGELTPEETQRINTHLSRCEHCRKEFDEMREITGKLKVPPFHEVEDEELERIWNSPHSRLVRNSGLVMMVGGYLTLILFALYEFFMSNDDEVLPKFAVAAMIIGFGITLGAVILARLKSYKHDKYTEVER</sequence>
<keyword evidence="1" id="KW-1133">Transmembrane helix</keyword>
<dbReference type="Proteomes" id="UP000366872">
    <property type="component" value="Unassembled WGS sequence"/>
</dbReference>
<protein>
    <recommendedName>
        <fullName evidence="2">Putative zinc-finger domain-containing protein</fullName>
    </recommendedName>
</protein>
<dbReference type="InterPro" id="IPR027383">
    <property type="entry name" value="Znf_put"/>
</dbReference>
<dbReference type="EMBL" id="CAAHFG010000004">
    <property type="protein sequence ID" value="VGO16834.1"/>
    <property type="molecule type" value="Genomic_DNA"/>
</dbReference>
<keyword evidence="1" id="KW-0812">Transmembrane</keyword>
<gene>
    <name evidence="3" type="ORF">PDESU_05426</name>
</gene>
<evidence type="ECO:0000313" key="3">
    <source>
        <dbReference type="EMBL" id="VGO16834.1"/>
    </source>
</evidence>
<evidence type="ECO:0000256" key="1">
    <source>
        <dbReference type="SAM" id="Phobius"/>
    </source>
</evidence>